<proteinExistence type="inferred from homology"/>
<reference evidence="7 8" key="1">
    <citation type="submission" date="2015-01" db="EMBL/GenBank/DDBJ databases">
        <title>Draft genome of Vibrio mytili type strain CAIM 528.</title>
        <authorList>
            <person name="Gonzalez-Castillo A."/>
            <person name="Gomez-Gil B."/>
            <person name="Enciso-Ibarra J."/>
        </authorList>
    </citation>
    <scope>NUCLEOTIDE SEQUENCE [LARGE SCALE GENOMIC DNA]</scope>
    <source>
        <strain evidence="7 8">CAIM 528</strain>
    </source>
</reference>
<dbReference type="OrthoDB" id="457670at2"/>
<evidence type="ECO:0000256" key="5">
    <source>
        <dbReference type="ARBA" id="ARBA00023136"/>
    </source>
</evidence>
<organism evidence="7 8">
    <name type="scientific">Vibrio mytili</name>
    <dbReference type="NCBI Taxonomy" id="50718"/>
    <lineage>
        <taxon>Bacteria</taxon>
        <taxon>Pseudomonadati</taxon>
        <taxon>Pseudomonadota</taxon>
        <taxon>Gammaproteobacteria</taxon>
        <taxon>Vibrionales</taxon>
        <taxon>Vibrionaceae</taxon>
        <taxon>Vibrio</taxon>
    </lineage>
</organism>
<dbReference type="STRING" id="50718.SU60_08495"/>
<keyword evidence="6" id="KW-1003">Cell membrane</keyword>
<feature type="transmembrane region" description="Helical" evidence="6">
    <location>
        <begin position="6"/>
        <end position="39"/>
    </location>
</feature>
<sequence length="268" mass="28663">MNEPIFIIYYITAGLGIGFLAGLVGVGGGGMAVPIFALLFSIQGIADTEVVHLALGTSMASMIITTLGSMRAHYKKKNVDSIMVIKMLSGVLVGTFCATFVASYLQGVYLAGFFSVFMLYIAYKMFLNTEHEYNPNPHGAIGNVTVGSVIGSVSALVSISGAGLIIPYLVQQNFEVKRAIGTSAAIGFPIALSGSLGYMLNGWENTDWNNLVLGYIYLPAMISFSISSYLTTSLGVRCAEYFPNNVLKKIVGILCVLLSFKMLVQVLN</sequence>
<comment type="similarity">
    <text evidence="2 6">Belongs to the 4-toluene sulfonate uptake permease (TSUP) (TC 2.A.102) family.</text>
</comment>
<protein>
    <recommendedName>
        <fullName evidence="6">Probable membrane transporter protein</fullName>
    </recommendedName>
</protein>
<feature type="transmembrane region" description="Helical" evidence="6">
    <location>
        <begin position="250"/>
        <end position="267"/>
    </location>
</feature>
<dbReference type="Proteomes" id="UP000031977">
    <property type="component" value="Unassembled WGS sequence"/>
</dbReference>
<evidence type="ECO:0000256" key="4">
    <source>
        <dbReference type="ARBA" id="ARBA00022989"/>
    </source>
</evidence>
<feature type="transmembrane region" description="Helical" evidence="6">
    <location>
        <begin position="82"/>
        <end position="101"/>
    </location>
</feature>
<comment type="subcellular location">
    <subcellularLocation>
        <location evidence="6">Cell membrane</location>
        <topology evidence="6">Multi-pass membrane protein</topology>
    </subcellularLocation>
    <subcellularLocation>
        <location evidence="1">Membrane</location>
        <topology evidence="1">Multi-pass membrane protein</topology>
    </subcellularLocation>
</comment>
<accession>A0A0C3IAC6</accession>
<name>A0A0C3IAC6_9VIBR</name>
<evidence type="ECO:0000256" key="1">
    <source>
        <dbReference type="ARBA" id="ARBA00004141"/>
    </source>
</evidence>
<dbReference type="EMBL" id="JXOK01000026">
    <property type="protein sequence ID" value="KIN11227.1"/>
    <property type="molecule type" value="Genomic_DNA"/>
</dbReference>
<dbReference type="PANTHER" id="PTHR43483:SF3">
    <property type="entry name" value="MEMBRANE TRANSPORTER PROTEIN HI_0806-RELATED"/>
    <property type="match status" value="1"/>
</dbReference>
<dbReference type="RefSeq" id="WP_041155141.1">
    <property type="nucleotide sequence ID" value="NZ_CBCRVP010000012.1"/>
</dbReference>
<keyword evidence="5 6" id="KW-0472">Membrane</keyword>
<feature type="transmembrane region" description="Helical" evidence="6">
    <location>
        <begin position="108"/>
        <end position="126"/>
    </location>
</feature>
<evidence type="ECO:0000313" key="7">
    <source>
        <dbReference type="EMBL" id="KIN11227.1"/>
    </source>
</evidence>
<dbReference type="InterPro" id="IPR002781">
    <property type="entry name" value="TM_pro_TauE-like"/>
</dbReference>
<feature type="transmembrane region" description="Helical" evidence="6">
    <location>
        <begin position="51"/>
        <end position="70"/>
    </location>
</feature>
<feature type="transmembrane region" description="Helical" evidence="6">
    <location>
        <begin position="182"/>
        <end position="200"/>
    </location>
</feature>
<keyword evidence="4 6" id="KW-1133">Transmembrane helix</keyword>
<evidence type="ECO:0000313" key="8">
    <source>
        <dbReference type="Proteomes" id="UP000031977"/>
    </source>
</evidence>
<dbReference type="PANTHER" id="PTHR43483">
    <property type="entry name" value="MEMBRANE TRANSPORTER PROTEIN HI_0806-RELATED"/>
    <property type="match status" value="1"/>
</dbReference>
<gene>
    <name evidence="7" type="ORF">SU60_08495</name>
</gene>
<feature type="transmembrane region" description="Helical" evidence="6">
    <location>
        <begin position="212"/>
        <end position="230"/>
    </location>
</feature>
<feature type="transmembrane region" description="Helical" evidence="6">
    <location>
        <begin position="146"/>
        <end position="170"/>
    </location>
</feature>
<dbReference type="Pfam" id="PF01925">
    <property type="entry name" value="TauE"/>
    <property type="match status" value="1"/>
</dbReference>
<keyword evidence="3 6" id="KW-0812">Transmembrane</keyword>
<evidence type="ECO:0000256" key="6">
    <source>
        <dbReference type="RuleBase" id="RU363041"/>
    </source>
</evidence>
<keyword evidence="8" id="KW-1185">Reference proteome</keyword>
<evidence type="ECO:0000256" key="2">
    <source>
        <dbReference type="ARBA" id="ARBA00009142"/>
    </source>
</evidence>
<dbReference type="GO" id="GO:0005886">
    <property type="term" value="C:plasma membrane"/>
    <property type="evidence" value="ECO:0007669"/>
    <property type="project" value="UniProtKB-SubCell"/>
</dbReference>
<comment type="caution">
    <text evidence="7">The sequence shown here is derived from an EMBL/GenBank/DDBJ whole genome shotgun (WGS) entry which is preliminary data.</text>
</comment>
<evidence type="ECO:0000256" key="3">
    <source>
        <dbReference type="ARBA" id="ARBA00022692"/>
    </source>
</evidence>
<dbReference type="AlphaFoldDB" id="A0A0C3IAC6"/>